<dbReference type="PRINTS" id="PR00106">
    <property type="entry name" value="DNAPOLB"/>
</dbReference>
<dbReference type="EMBL" id="BRXU01000010">
    <property type="protein sequence ID" value="GLC54522.1"/>
    <property type="molecule type" value="Genomic_DNA"/>
</dbReference>
<evidence type="ECO:0000256" key="3">
    <source>
        <dbReference type="ARBA" id="ARBA00022695"/>
    </source>
</evidence>
<dbReference type="Gene3D" id="1.10.287.690">
    <property type="entry name" value="Helix hairpin bin"/>
    <property type="match status" value="1"/>
</dbReference>
<dbReference type="Gene3D" id="1.10.132.60">
    <property type="entry name" value="DNA polymerase family B, C-terminal domain"/>
    <property type="match status" value="1"/>
</dbReference>
<comment type="catalytic activity">
    <reaction evidence="6 7">
        <text>DNA(n) + a 2'-deoxyribonucleoside 5'-triphosphate = DNA(n+1) + diphosphate</text>
        <dbReference type="Rhea" id="RHEA:22508"/>
        <dbReference type="Rhea" id="RHEA-COMP:17339"/>
        <dbReference type="Rhea" id="RHEA-COMP:17340"/>
        <dbReference type="ChEBI" id="CHEBI:33019"/>
        <dbReference type="ChEBI" id="CHEBI:61560"/>
        <dbReference type="ChEBI" id="CHEBI:173112"/>
        <dbReference type="EC" id="2.7.7.7"/>
    </reaction>
</comment>
<keyword evidence="7" id="KW-0235">DNA replication</keyword>
<dbReference type="SUPFAM" id="SSF53098">
    <property type="entry name" value="Ribonuclease H-like"/>
    <property type="match status" value="1"/>
</dbReference>
<keyword evidence="4 7" id="KW-0239">DNA-directed DNA polymerase</keyword>
<dbReference type="EC" id="2.7.7.7" evidence="7"/>
<evidence type="ECO:0000313" key="12">
    <source>
        <dbReference type="Proteomes" id="UP001165080"/>
    </source>
</evidence>
<dbReference type="InterPro" id="IPR023211">
    <property type="entry name" value="DNA_pol_palm_dom_sf"/>
</dbReference>
<evidence type="ECO:0000256" key="6">
    <source>
        <dbReference type="ARBA" id="ARBA00049244"/>
    </source>
</evidence>
<evidence type="ECO:0000259" key="9">
    <source>
        <dbReference type="Pfam" id="PF03104"/>
    </source>
</evidence>
<proteinExistence type="inferred from homology"/>
<evidence type="ECO:0000256" key="5">
    <source>
        <dbReference type="ARBA" id="ARBA00023125"/>
    </source>
</evidence>
<evidence type="ECO:0000256" key="7">
    <source>
        <dbReference type="RuleBase" id="RU000442"/>
    </source>
</evidence>
<sequence length="986" mass="108976">MPKAGWVAHSGGPCGRGIKMAVYEANIDPFIRFMHLQGIQPCGWIAVEAKHLAKTLLLPAASPSVLDYETDWRNVRPKDDDAGAAAAAPFTVAAFDIECTSSHGDFPVPAKDYRKPAQELADMAAGLLDRGGRCSALELTRRIALELKAAFGVAAADGGTVLSKVYPKTPPTARHVALLDEAAEDMATMLQRVHKDGREATVEALIAKFKALHLPELKGDPVIQVGVTVHRYGEQQGVHRRVILTLGGCEAVGGGAEVRTFESEAQLLLGFQSLVQEIDPDVITGYNIMGFDFWYLHERAMELGVASAFMRLGRLRDRNSTYCEKRLRSSALGDNLLRYIDMEGRVILDVMKLVQRDHKLDSLKLDHVASVFLQSNKHDVSPADICRLQRGSDADRAVIAAYCIQDCELCNRLLIKLETLANNIGMANVCLVPLSYIFMRGQGIKIFSLVLKQAKDEGFLVPVIRPAAGELDPDAAAAEAADNSYEGAIVLEPKVGIYTDQPVSVFDYASLYPSSMISENLSHDTIVLDARYDNLPGVVYENVSYDIYAGNGDEKVKVGEKTCRYAQPVRDGTDGAGIGLMPRILQKLLAARKATRKQMEQVSDAFHKAVLDGMQLAYKVTANSLYGQCGARTSPIYMKDIAACTTATGRRMILKAKAFLEEHYAAEIVYGDTDSLFCVFPQSGLAAGVKGGHAGHAGHTAIMPSIQVAMQAQGAFKQHLKPPHSLEYEKTFWPFILLSKKRYVGNMYGTNDQSYTQKSMGIVLKRRDNAPIVKRVYGGIIDVLLNKRDIAASVEFLHDCLIELEERRTPMEDLVVTKCLRTDYKDPSRIAHKVLADRMALRDPGNKPQSNDRIPYVYIQTRGRASGKALLQGDRIEHPDYVRAKGLKPDTHFYITNQIMRPVLQLYATVVEKLPGFRKPAGHYDALFARLVRDNEGDEQKATEQLMAHKEQDVQDLLFAPILRRIDNVRNGNREITSFFSRVSPV</sequence>
<dbReference type="InterPro" id="IPR042087">
    <property type="entry name" value="DNA_pol_B_thumb"/>
</dbReference>
<keyword evidence="12" id="KW-1185">Reference proteome</keyword>
<reference evidence="11 12" key="2">
    <citation type="journal article" date="2023" name="Commun. Biol.">
        <title>Reorganization of the ancestral sex-determining regions during the evolution of trioecy in Pleodorina starrii.</title>
        <authorList>
            <person name="Takahashi K."/>
            <person name="Suzuki S."/>
            <person name="Kawai-Toyooka H."/>
            <person name="Yamamoto K."/>
            <person name="Hamaji T."/>
            <person name="Ootsuki R."/>
            <person name="Yamaguchi H."/>
            <person name="Kawachi M."/>
            <person name="Higashiyama T."/>
            <person name="Nozaki H."/>
        </authorList>
    </citation>
    <scope>NUCLEOTIDE SEQUENCE [LARGE SCALE GENOMIC DNA]</scope>
    <source>
        <strain evidence="11 12">NIES-4479</strain>
    </source>
</reference>
<dbReference type="InterPro" id="IPR006134">
    <property type="entry name" value="DNA-dir_DNA_pol_B_multi_dom"/>
</dbReference>
<gene>
    <name evidence="11" type="primary">PLESTB001450</name>
    <name evidence="10" type="synonym">PLESTB001409</name>
    <name evidence="10" type="ORF">PLESTB_000875600</name>
    <name evidence="11" type="ORF">PLESTB_000879700</name>
</gene>
<evidence type="ECO:0000256" key="1">
    <source>
        <dbReference type="ARBA" id="ARBA00005755"/>
    </source>
</evidence>
<dbReference type="SUPFAM" id="SSF56672">
    <property type="entry name" value="DNA/RNA polymerases"/>
    <property type="match status" value="1"/>
</dbReference>
<dbReference type="GO" id="GO:0045004">
    <property type="term" value="P:DNA replication proofreading"/>
    <property type="evidence" value="ECO:0007669"/>
    <property type="project" value="TreeGrafter"/>
</dbReference>
<feature type="domain" description="DNA-directed DNA polymerase family B exonuclease" evidence="9">
    <location>
        <begin position="213"/>
        <end position="368"/>
    </location>
</feature>
<evidence type="ECO:0000259" key="8">
    <source>
        <dbReference type="Pfam" id="PF00136"/>
    </source>
</evidence>
<dbReference type="GO" id="GO:0043625">
    <property type="term" value="C:delta DNA polymerase complex"/>
    <property type="evidence" value="ECO:0007669"/>
    <property type="project" value="TreeGrafter"/>
</dbReference>
<reference evidence="11" key="1">
    <citation type="submission" date="2022-08" db="EMBL/GenBank/DDBJ databases">
        <authorList>
            <person name="Takahashi K."/>
            <person name="Suzuki S."/>
            <person name="Kawachi M."/>
            <person name="Higashiyama T."/>
            <person name="Nozaki H."/>
        </authorList>
    </citation>
    <scope>NUCLEOTIDE SEQUENCE</scope>
    <source>
        <strain evidence="11">NIES-4479</strain>
    </source>
</reference>
<dbReference type="Proteomes" id="UP001165080">
    <property type="component" value="Unassembled WGS sequence"/>
</dbReference>
<dbReference type="Gene3D" id="3.30.420.10">
    <property type="entry name" value="Ribonuclease H-like superfamily/Ribonuclease H"/>
    <property type="match status" value="1"/>
</dbReference>
<dbReference type="InterPro" id="IPR012337">
    <property type="entry name" value="RNaseH-like_sf"/>
</dbReference>
<dbReference type="InterPro" id="IPR017964">
    <property type="entry name" value="DNA-dir_DNA_pol_B_CS"/>
</dbReference>
<comment type="similarity">
    <text evidence="1 7">Belongs to the DNA polymerase type-B family.</text>
</comment>
<dbReference type="GO" id="GO:0006287">
    <property type="term" value="P:base-excision repair, gap-filling"/>
    <property type="evidence" value="ECO:0007669"/>
    <property type="project" value="TreeGrafter"/>
</dbReference>
<feature type="domain" description="DNA-directed DNA polymerase family B exonuclease" evidence="9">
    <location>
        <begin position="21"/>
        <end position="111"/>
    </location>
</feature>
<evidence type="ECO:0000256" key="4">
    <source>
        <dbReference type="ARBA" id="ARBA00022932"/>
    </source>
</evidence>
<comment type="caution">
    <text evidence="11">The sequence shown here is derived from an EMBL/GenBank/DDBJ whole genome shotgun (WGS) entry which is preliminary data.</text>
</comment>
<dbReference type="SMART" id="SM00486">
    <property type="entry name" value="POLBc"/>
    <property type="match status" value="1"/>
</dbReference>
<dbReference type="InterPro" id="IPR043502">
    <property type="entry name" value="DNA/RNA_pol_sf"/>
</dbReference>
<dbReference type="PROSITE" id="PS00116">
    <property type="entry name" value="DNA_POLYMERASE_B"/>
    <property type="match status" value="1"/>
</dbReference>
<dbReference type="InterPro" id="IPR036397">
    <property type="entry name" value="RNaseH_sf"/>
</dbReference>
<dbReference type="GO" id="GO:0003887">
    <property type="term" value="F:DNA-directed DNA polymerase activity"/>
    <property type="evidence" value="ECO:0007669"/>
    <property type="project" value="UniProtKB-KW"/>
</dbReference>
<dbReference type="GO" id="GO:0008296">
    <property type="term" value="F:3'-5'-DNA exonuclease activity"/>
    <property type="evidence" value="ECO:0007669"/>
    <property type="project" value="TreeGrafter"/>
</dbReference>
<protein>
    <recommendedName>
        <fullName evidence="7">DNA polymerase</fullName>
        <ecNumber evidence="7">2.7.7.7</ecNumber>
    </recommendedName>
</protein>
<keyword evidence="5 7" id="KW-0238">DNA-binding</keyword>
<evidence type="ECO:0000313" key="10">
    <source>
        <dbReference type="EMBL" id="GLC54522.1"/>
    </source>
</evidence>
<dbReference type="GO" id="GO:0003677">
    <property type="term" value="F:DNA binding"/>
    <property type="evidence" value="ECO:0007669"/>
    <property type="project" value="UniProtKB-KW"/>
</dbReference>
<evidence type="ECO:0000313" key="11">
    <source>
        <dbReference type="EMBL" id="GLC54560.1"/>
    </source>
</evidence>
<keyword evidence="2 7" id="KW-0808">Transferase</keyword>
<dbReference type="GO" id="GO:0000166">
    <property type="term" value="F:nucleotide binding"/>
    <property type="evidence" value="ECO:0007669"/>
    <property type="project" value="InterPro"/>
</dbReference>
<dbReference type="GO" id="GO:0006297">
    <property type="term" value="P:nucleotide-excision repair, DNA gap filling"/>
    <property type="evidence" value="ECO:0007669"/>
    <property type="project" value="TreeGrafter"/>
</dbReference>
<dbReference type="Pfam" id="PF03104">
    <property type="entry name" value="DNA_pol_B_exo1"/>
    <property type="match status" value="2"/>
</dbReference>
<organism evidence="11 12">
    <name type="scientific">Pleodorina starrii</name>
    <dbReference type="NCBI Taxonomy" id="330485"/>
    <lineage>
        <taxon>Eukaryota</taxon>
        <taxon>Viridiplantae</taxon>
        <taxon>Chlorophyta</taxon>
        <taxon>core chlorophytes</taxon>
        <taxon>Chlorophyceae</taxon>
        <taxon>CS clade</taxon>
        <taxon>Chlamydomonadales</taxon>
        <taxon>Volvocaceae</taxon>
        <taxon>Pleodorina</taxon>
    </lineage>
</organism>
<dbReference type="Pfam" id="PF00136">
    <property type="entry name" value="DNA_pol_B"/>
    <property type="match status" value="1"/>
</dbReference>
<dbReference type="InterPro" id="IPR006172">
    <property type="entry name" value="DNA-dir_DNA_pol_B"/>
</dbReference>
<dbReference type="AlphaFoldDB" id="A0A9W6BMN3"/>
<accession>A0A9W6BMN3</accession>
<dbReference type="InterPro" id="IPR050240">
    <property type="entry name" value="DNA_pol_type-B"/>
</dbReference>
<dbReference type="InterPro" id="IPR006133">
    <property type="entry name" value="DNA-dir_DNA_pol_B_exonuc"/>
</dbReference>
<name>A0A9W6BMN3_9CHLO</name>
<evidence type="ECO:0000256" key="2">
    <source>
        <dbReference type="ARBA" id="ARBA00022679"/>
    </source>
</evidence>
<dbReference type="Gene3D" id="3.90.1600.10">
    <property type="entry name" value="Palm domain of DNA polymerase"/>
    <property type="match status" value="1"/>
</dbReference>
<feature type="domain" description="DNA-directed DNA polymerase family B multifunctional" evidence="8">
    <location>
        <begin position="432"/>
        <end position="907"/>
    </location>
</feature>
<dbReference type="PANTHER" id="PTHR10322:SF23">
    <property type="entry name" value="DNA POLYMERASE DELTA CATALYTIC SUBUNIT"/>
    <property type="match status" value="1"/>
</dbReference>
<keyword evidence="3 7" id="KW-0548">Nucleotidyltransferase</keyword>
<dbReference type="EMBL" id="BRXU01000010">
    <property type="protein sequence ID" value="GLC54560.1"/>
    <property type="molecule type" value="Genomic_DNA"/>
</dbReference>
<dbReference type="PANTHER" id="PTHR10322">
    <property type="entry name" value="DNA POLYMERASE CATALYTIC SUBUNIT"/>
    <property type="match status" value="1"/>
</dbReference>